<dbReference type="PANTHER" id="PTHR33395:SF22">
    <property type="entry name" value="REVERSE TRANSCRIPTASE DOMAIN-CONTAINING PROTEIN"/>
    <property type="match status" value="1"/>
</dbReference>
<gene>
    <name evidence="1" type="ORF">llap_22598</name>
</gene>
<reference evidence="2" key="1">
    <citation type="submission" date="2017-11" db="EMBL/GenBank/DDBJ databases">
        <authorList>
            <person name="Lima N.C."/>
            <person name="Parody-Merino A.M."/>
            <person name="Battley P.F."/>
            <person name="Fidler A.E."/>
            <person name="Prosdocimi F."/>
        </authorList>
    </citation>
    <scope>NUCLEOTIDE SEQUENCE [LARGE SCALE GENOMIC DNA]</scope>
</reference>
<evidence type="ECO:0000313" key="2">
    <source>
        <dbReference type="Proteomes" id="UP000233556"/>
    </source>
</evidence>
<sequence length="151" mass="17484">MNKDLLDKLKSKKESYRGWKQGQVAWEDYRETVQVARNQIRQARGQTELNLVRDIKDKKKKFSKYVRNKRKTGEDVGLLQKETGDLVTQDMEKAEVFDDFFTSVFTGKGSNHTVQVTEGNGKDLENQELPTVGEDQVHLRKRKVHKSMGPD</sequence>
<keyword evidence="2" id="KW-1185">Reference proteome</keyword>
<organism evidence="1 2">
    <name type="scientific">Limosa lapponica baueri</name>
    <dbReference type="NCBI Taxonomy" id="1758121"/>
    <lineage>
        <taxon>Eukaryota</taxon>
        <taxon>Metazoa</taxon>
        <taxon>Chordata</taxon>
        <taxon>Craniata</taxon>
        <taxon>Vertebrata</taxon>
        <taxon>Euteleostomi</taxon>
        <taxon>Archelosauria</taxon>
        <taxon>Archosauria</taxon>
        <taxon>Dinosauria</taxon>
        <taxon>Saurischia</taxon>
        <taxon>Theropoda</taxon>
        <taxon>Coelurosauria</taxon>
        <taxon>Aves</taxon>
        <taxon>Neognathae</taxon>
        <taxon>Neoaves</taxon>
        <taxon>Charadriiformes</taxon>
        <taxon>Scolopacidae</taxon>
        <taxon>Limosa</taxon>
    </lineage>
</organism>
<dbReference type="Proteomes" id="UP000233556">
    <property type="component" value="Unassembled WGS sequence"/>
</dbReference>
<dbReference type="OrthoDB" id="416454at2759"/>
<accession>A0A2I0SZX3</accession>
<evidence type="ECO:0008006" key="3">
    <source>
        <dbReference type="Google" id="ProtNLM"/>
    </source>
</evidence>
<name>A0A2I0SZX3_LIMLA</name>
<dbReference type="PANTHER" id="PTHR33395">
    <property type="entry name" value="TRANSCRIPTASE, PUTATIVE-RELATED-RELATED"/>
    <property type="match status" value="1"/>
</dbReference>
<reference evidence="2" key="2">
    <citation type="submission" date="2017-12" db="EMBL/GenBank/DDBJ databases">
        <title>Genome sequence of the Bar-tailed Godwit (Limosa lapponica baueri).</title>
        <authorList>
            <person name="Lima N.C.B."/>
            <person name="Parody-Merino A.M."/>
            <person name="Battley P.F."/>
            <person name="Fidler A.E."/>
            <person name="Prosdocimi F."/>
        </authorList>
    </citation>
    <scope>NUCLEOTIDE SEQUENCE [LARGE SCALE GENOMIC DNA]</scope>
</reference>
<protein>
    <recommendedName>
        <fullName evidence="3">Rna-directed dna polymerase from mobile element jockey-like</fullName>
    </recommendedName>
</protein>
<evidence type="ECO:0000313" key="1">
    <source>
        <dbReference type="EMBL" id="PKU27098.1"/>
    </source>
</evidence>
<dbReference type="GO" id="GO:0007508">
    <property type="term" value="P:larval heart development"/>
    <property type="evidence" value="ECO:0007669"/>
    <property type="project" value="TreeGrafter"/>
</dbReference>
<dbReference type="AlphaFoldDB" id="A0A2I0SZX3"/>
<dbReference type="EMBL" id="KZ531497">
    <property type="protein sequence ID" value="PKU27098.1"/>
    <property type="molecule type" value="Genomic_DNA"/>
</dbReference>
<dbReference type="GO" id="GO:0031012">
    <property type="term" value="C:extracellular matrix"/>
    <property type="evidence" value="ECO:0007669"/>
    <property type="project" value="TreeGrafter"/>
</dbReference>
<dbReference type="GO" id="GO:0061343">
    <property type="term" value="P:cell adhesion involved in heart morphogenesis"/>
    <property type="evidence" value="ECO:0007669"/>
    <property type="project" value="TreeGrafter"/>
</dbReference>
<proteinExistence type="predicted"/>